<dbReference type="SUPFAM" id="SSF56815">
    <property type="entry name" value="Sec1/munc18-like (SM) proteins"/>
    <property type="match status" value="1"/>
</dbReference>
<gene>
    <name evidence="1" type="ORF">EOD39_20113</name>
</gene>
<comment type="caution">
    <text evidence="1">The sequence shown here is derived from an EMBL/GenBank/DDBJ whole genome shotgun (WGS) entry which is preliminary data.</text>
</comment>
<dbReference type="EMBL" id="SCEB01006246">
    <property type="protein sequence ID" value="RXM92457.1"/>
    <property type="molecule type" value="Genomic_DNA"/>
</dbReference>
<keyword evidence="2" id="KW-1185">Reference proteome</keyword>
<dbReference type="Proteomes" id="UP000289886">
    <property type="component" value="Unassembled WGS sequence"/>
</dbReference>
<dbReference type="InterPro" id="IPR027482">
    <property type="entry name" value="Sec1-like_dom2"/>
</dbReference>
<accession>A0A444UWE2</accession>
<name>A0A444UWE2_ACIRT</name>
<dbReference type="Gene3D" id="3.40.50.1910">
    <property type="match status" value="1"/>
</dbReference>
<proteinExistence type="predicted"/>
<organism evidence="1 2">
    <name type="scientific">Acipenser ruthenus</name>
    <name type="common">Sterlet sturgeon</name>
    <dbReference type="NCBI Taxonomy" id="7906"/>
    <lineage>
        <taxon>Eukaryota</taxon>
        <taxon>Metazoa</taxon>
        <taxon>Chordata</taxon>
        <taxon>Craniata</taxon>
        <taxon>Vertebrata</taxon>
        <taxon>Euteleostomi</taxon>
        <taxon>Actinopterygii</taxon>
        <taxon>Chondrostei</taxon>
        <taxon>Acipenseriformes</taxon>
        <taxon>Acipenseridae</taxon>
        <taxon>Acipenser</taxon>
    </lineage>
</organism>
<sequence>MERLAEQIATLCATLKEYPAVRYRGDYKDNATLAQLVQDKLDAYKADDPTMGEVSECIPALPRASPTALKRGFNKGNVRAEPEGGLCLSLFRVQTRLAPSS</sequence>
<protein>
    <submittedName>
        <fullName evidence="1">Syntaxin-binding protein 1</fullName>
    </submittedName>
</protein>
<evidence type="ECO:0000313" key="1">
    <source>
        <dbReference type="EMBL" id="RXM92457.1"/>
    </source>
</evidence>
<dbReference type="InterPro" id="IPR036045">
    <property type="entry name" value="Sec1-like_sf"/>
</dbReference>
<reference evidence="1 2" key="1">
    <citation type="submission" date="2019-01" db="EMBL/GenBank/DDBJ databases">
        <title>Draft Genome and Complete Hox-Cluster Characterization of the Sterlet Sturgeon (Acipenser ruthenus).</title>
        <authorList>
            <person name="Wei Q."/>
        </authorList>
    </citation>
    <scope>NUCLEOTIDE SEQUENCE [LARGE SCALE GENOMIC DNA]</scope>
    <source>
        <strain evidence="1">WHYD16114868_AA</strain>
        <tissue evidence="1">Blood</tissue>
    </source>
</reference>
<dbReference type="AlphaFoldDB" id="A0A444UWE2"/>
<evidence type="ECO:0000313" key="2">
    <source>
        <dbReference type="Proteomes" id="UP000289886"/>
    </source>
</evidence>